<dbReference type="SUPFAM" id="SSF48208">
    <property type="entry name" value="Six-hairpin glycosidases"/>
    <property type="match status" value="1"/>
</dbReference>
<proteinExistence type="predicted"/>
<dbReference type="Proteomes" id="UP000315750">
    <property type="component" value="Chromosome"/>
</dbReference>
<dbReference type="InterPro" id="IPR053169">
    <property type="entry name" value="MUG_Protein"/>
</dbReference>
<dbReference type="PANTHER" id="PTHR47791">
    <property type="entry name" value="MEIOTICALLY UP-REGULATED GENE 191 PROTEIN"/>
    <property type="match status" value="1"/>
</dbReference>
<keyword evidence="2" id="KW-1185">Reference proteome</keyword>
<dbReference type="InterPro" id="IPR008928">
    <property type="entry name" value="6-hairpin_glycosidase_sf"/>
</dbReference>
<gene>
    <name evidence="1" type="ORF">Pan181_25350</name>
</gene>
<dbReference type="AlphaFoldDB" id="A0A518ANN0"/>
<dbReference type="InterPro" id="IPR018247">
    <property type="entry name" value="EF_Hand_1_Ca_BS"/>
</dbReference>
<sequence>MVSLAEAYQLTGEAVYLYRAIETYDFVLSGEDDRAGGGIYFREGSQESKDTVSTLQAARAGAMLYQITGESDYLEDAERLVEWANTHVQLSSGTYHQGYNIDAMEARGVDIVNATGIGISANLELFHATGSRAYLRDAKVVASASLTRFFDSSTGAMGDEGYWAFELVEALNDLYLTENNPYWLTKVQGAMQWLHDNKQDENGHYELFWGRGGPLTETLTEWHLNEQAAVARALLDTANAALQPGDFNNDGLVDLADYVVWRDNFGAAAGTLPNDTLTSTIGLGQYEVWKQHFGESKLAGGRMTAVPEPSSLVLAFGLMVLVGCAQRRRVTC</sequence>
<dbReference type="Gene3D" id="1.50.10.20">
    <property type="match status" value="1"/>
</dbReference>
<dbReference type="PROSITE" id="PS00018">
    <property type="entry name" value="EF_HAND_1"/>
    <property type="match status" value="1"/>
</dbReference>
<dbReference type="KEGG" id="amuc:Pan181_25350"/>
<dbReference type="Pfam" id="PF03663">
    <property type="entry name" value="Glyco_hydro_76"/>
    <property type="match status" value="1"/>
</dbReference>
<dbReference type="GO" id="GO:0016787">
    <property type="term" value="F:hydrolase activity"/>
    <property type="evidence" value="ECO:0007669"/>
    <property type="project" value="UniProtKB-KW"/>
</dbReference>
<accession>A0A518ANN0</accession>
<dbReference type="InterPro" id="IPR005198">
    <property type="entry name" value="Glyco_hydro_76"/>
</dbReference>
<organism evidence="1 2">
    <name type="scientific">Aeoliella mucimassa</name>
    <dbReference type="NCBI Taxonomy" id="2527972"/>
    <lineage>
        <taxon>Bacteria</taxon>
        <taxon>Pseudomonadati</taxon>
        <taxon>Planctomycetota</taxon>
        <taxon>Planctomycetia</taxon>
        <taxon>Pirellulales</taxon>
        <taxon>Lacipirellulaceae</taxon>
        <taxon>Aeoliella</taxon>
    </lineage>
</organism>
<evidence type="ECO:0000313" key="2">
    <source>
        <dbReference type="Proteomes" id="UP000315750"/>
    </source>
</evidence>
<name>A0A518ANN0_9BACT</name>
<dbReference type="PANTHER" id="PTHR47791:SF4">
    <property type="entry name" value="(PUTATIVE SECRETED PROTEIN)-RELATED"/>
    <property type="match status" value="1"/>
</dbReference>
<dbReference type="EMBL" id="CP036278">
    <property type="protein sequence ID" value="QDU56326.1"/>
    <property type="molecule type" value="Genomic_DNA"/>
</dbReference>
<dbReference type="RefSeq" id="WP_231943859.1">
    <property type="nucleotide sequence ID" value="NZ_CP036278.1"/>
</dbReference>
<dbReference type="GO" id="GO:0005975">
    <property type="term" value="P:carbohydrate metabolic process"/>
    <property type="evidence" value="ECO:0007669"/>
    <property type="project" value="InterPro"/>
</dbReference>
<keyword evidence="1" id="KW-0378">Hydrolase</keyword>
<reference evidence="1 2" key="1">
    <citation type="submission" date="2019-02" db="EMBL/GenBank/DDBJ databases">
        <title>Deep-cultivation of Planctomycetes and their phenomic and genomic characterization uncovers novel biology.</title>
        <authorList>
            <person name="Wiegand S."/>
            <person name="Jogler M."/>
            <person name="Boedeker C."/>
            <person name="Pinto D."/>
            <person name="Vollmers J."/>
            <person name="Rivas-Marin E."/>
            <person name="Kohn T."/>
            <person name="Peeters S.H."/>
            <person name="Heuer A."/>
            <person name="Rast P."/>
            <person name="Oberbeckmann S."/>
            <person name="Bunk B."/>
            <person name="Jeske O."/>
            <person name="Meyerdierks A."/>
            <person name="Storesund J.E."/>
            <person name="Kallscheuer N."/>
            <person name="Luecker S."/>
            <person name="Lage O.M."/>
            <person name="Pohl T."/>
            <person name="Merkel B.J."/>
            <person name="Hornburger P."/>
            <person name="Mueller R.-W."/>
            <person name="Bruemmer F."/>
            <person name="Labrenz M."/>
            <person name="Spormann A.M."/>
            <person name="Op den Camp H."/>
            <person name="Overmann J."/>
            <person name="Amann R."/>
            <person name="Jetten M.S.M."/>
            <person name="Mascher T."/>
            <person name="Medema M.H."/>
            <person name="Devos D.P."/>
            <person name="Kaster A.-K."/>
            <person name="Ovreas L."/>
            <person name="Rohde M."/>
            <person name="Galperin M.Y."/>
            <person name="Jogler C."/>
        </authorList>
    </citation>
    <scope>NUCLEOTIDE SEQUENCE [LARGE SCALE GENOMIC DNA]</scope>
    <source>
        <strain evidence="1 2">Pan181</strain>
    </source>
</reference>
<protein>
    <submittedName>
        <fullName evidence="1">Glycosyl hydrolase family 76</fullName>
    </submittedName>
</protein>
<evidence type="ECO:0000313" key="1">
    <source>
        <dbReference type="EMBL" id="QDU56326.1"/>
    </source>
</evidence>